<dbReference type="AlphaFoldDB" id="A0A437RS93"/>
<dbReference type="Proteomes" id="UP000285575">
    <property type="component" value="Unassembled WGS sequence"/>
</dbReference>
<dbReference type="RefSeq" id="WP_128227244.1">
    <property type="nucleotide sequence ID" value="NZ_SACR01000001.1"/>
</dbReference>
<protein>
    <submittedName>
        <fullName evidence="1">Uncharacterized protein</fullName>
    </submittedName>
</protein>
<evidence type="ECO:0000313" key="1">
    <source>
        <dbReference type="EMBL" id="RVU49610.1"/>
    </source>
</evidence>
<sequence>MSSTITVQSPIKVAAPRGAKLAAALAVGFVRWLEAQSRARAERRLQATRLAEAAELRLYAARFARHDPRFTSDLLAAADRHERAE</sequence>
<name>A0A437RS93_9BURK</name>
<proteinExistence type="predicted"/>
<evidence type="ECO:0000313" key="2">
    <source>
        <dbReference type="Proteomes" id="UP000285575"/>
    </source>
</evidence>
<gene>
    <name evidence="1" type="ORF">EOE66_03360</name>
</gene>
<organism evidence="1 2">
    <name type="scientific">Rubrivivax rivuli</name>
    <dbReference type="NCBI Taxonomy" id="1862385"/>
    <lineage>
        <taxon>Bacteria</taxon>
        <taxon>Pseudomonadati</taxon>
        <taxon>Pseudomonadota</taxon>
        <taxon>Betaproteobacteria</taxon>
        <taxon>Burkholderiales</taxon>
        <taxon>Sphaerotilaceae</taxon>
        <taxon>Rubrivivax</taxon>
    </lineage>
</organism>
<dbReference type="EMBL" id="SACR01000001">
    <property type="protein sequence ID" value="RVU49610.1"/>
    <property type="molecule type" value="Genomic_DNA"/>
</dbReference>
<comment type="caution">
    <text evidence="1">The sequence shown here is derived from an EMBL/GenBank/DDBJ whole genome shotgun (WGS) entry which is preliminary data.</text>
</comment>
<keyword evidence="2" id="KW-1185">Reference proteome</keyword>
<reference evidence="1 2" key="1">
    <citation type="submission" date="2019-01" db="EMBL/GenBank/DDBJ databases">
        <authorList>
            <person name="Chen W.-M."/>
        </authorList>
    </citation>
    <scope>NUCLEOTIDE SEQUENCE [LARGE SCALE GENOMIC DNA]</scope>
    <source>
        <strain evidence="1 2">KYPY4</strain>
    </source>
</reference>
<accession>A0A437RS93</accession>